<feature type="transmembrane region" description="Helical" evidence="5">
    <location>
        <begin position="98"/>
        <end position="117"/>
    </location>
</feature>
<feature type="transmembrane region" description="Helical" evidence="5">
    <location>
        <begin position="349"/>
        <end position="372"/>
    </location>
</feature>
<dbReference type="PANTHER" id="PTHR37422:SF13">
    <property type="entry name" value="LIPOPOLYSACCHARIDE BIOSYNTHESIS PROTEIN PA4999-RELATED"/>
    <property type="match status" value="1"/>
</dbReference>
<gene>
    <name evidence="7" type="ORF">SAMN05421804_104289</name>
</gene>
<dbReference type="EMBL" id="FNDZ01000004">
    <property type="protein sequence ID" value="SDI83020.1"/>
    <property type="molecule type" value="Genomic_DNA"/>
</dbReference>
<dbReference type="RefSeq" id="WP_031575657.1">
    <property type="nucleotide sequence ID" value="NZ_FNDZ01000004.1"/>
</dbReference>
<evidence type="ECO:0000256" key="1">
    <source>
        <dbReference type="ARBA" id="ARBA00004141"/>
    </source>
</evidence>
<dbReference type="GO" id="GO:0016874">
    <property type="term" value="F:ligase activity"/>
    <property type="evidence" value="ECO:0007669"/>
    <property type="project" value="UniProtKB-KW"/>
</dbReference>
<feature type="transmembrane region" description="Helical" evidence="5">
    <location>
        <begin position="36"/>
        <end position="55"/>
    </location>
</feature>
<dbReference type="AlphaFoldDB" id="A0A1G8NU52"/>
<feature type="transmembrane region" description="Helical" evidence="5">
    <location>
        <begin position="407"/>
        <end position="425"/>
    </location>
</feature>
<keyword evidence="4 5" id="KW-0472">Membrane</keyword>
<sequence>MNQKTNPNKLMNILILSVLCLVPLCTVPVDGKLETMWPKLILLAFLSVFFLYVWLRNRDALHLVEPDRENIYLGAYVLLAGIATVLSISPYISFWGSSYRHDGFLALILYVFAYLMARNAKGIQRYFFQALTVTSVLVSIYAILQFYKIDPVPHRIYHMDWVGLAFSTMGNPNFLGSYLTLSLPVPLYLYFYKEKKAGLAAYMIIFLALLATRTRGAWIGSFIGLLSFLFYHRQAYGFQKREIRRVLTVIIASFAVLGFFMLTSGDTFLTRFLSIFLDFSKIVRQEEGAEMGGSYRVYLWGKSIELIRMKPLIGHGLDTMYLAMNENFRPQIIYDFGRYMNWDKAHNEYLNIAVSSGIPSLIFYLAFLRRTLKKGYGKLKSHPAYVPLMASVTGYLVQALFNIQVVMVYYVFLVFIGLLSAKEAFKEEYQA</sequence>
<proteinExistence type="predicted"/>
<keyword evidence="2 5" id="KW-0812">Transmembrane</keyword>
<evidence type="ECO:0000256" key="2">
    <source>
        <dbReference type="ARBA" id="ARBA00022692"/>
    </source>
</evidence>
<evidence type="ECO:0000256" key="5">
    <source>
        <dbReference type="SAM" id="Phobius"/>
    </source>
</evidence>
<accession>A0A1G8NU52</accession>
<evidence type="ECO:0000256" key="4">
    <source>
        <dbReference type="ARBA" id="ARBA00023136"/>
    </source>
</evidence>
<evidence type="ECO:0000313" key="8">
    <source>
        <dbReference type="Proteomes" id="UP000183255"/>
    </source>
</evidence>
<feature type="transmembrane region" description="Helical" evidence="5">
    <location>
        <begin position="199"/>
        <end position="231"/>
    </location>
</feature>
<keyword evidence="3 5" id="KW-1133">Transmembrane helix</keyword>
<dbReference type="GO" id="GO:0016020">
    <property type="term" value="C:membrane"/>
    <property type="evidence" value="ECO:0007669"/>
    <property type="project" value="UniProtKB-SubCell"/>
</dbReference>
<feature type="transmembrane region" description="Helical" evidence="5">
    <location>
        <begin position="71"/>
        <end position="92"/>
    </location>
</feature>
<protein>
    <submittedName>
        <fullName evidence="7">O-antigen ligase</fullName>
    </submittedName>
</protein>
<feature type="transmembrane region" description="Helical" evidence="5">
    <location>
        <begin position="243"/>
        <end position="262"/>
    </location>
</feature>
<dbReference type="PANTHER" id="PTHR37422">
    <property type="entry name" value="TEICHURONIC ACID BIOSYNTHESIS PROTEIN TUAE"/>
    <property type="match status" value="1"/>
</dbReference>
<organism evidence="7 8">
    <name type="scientific">Proteiniclasticum ruminis</name>
    <dbReference type="NCBI Taxonomy" id="398199"/>
    <lineage>
        <taxon>Bacteria</taxon>
        <taxon>Bacillati</taxon>
        <taxon>Bacillota</taxon>
        <taxon>Clostridia</taxon>
        <taxon>Eubacteriales</taxon>
        <taxon>Clostridiaceae</taxon>
        <taxon>Proteiniclasticum</taxon>
    </lineage>
</organism>
<evidence type="ECO:0000259" key="6">
    <source>
        <dbReference type="Pfam" id="PF04932"/>
    </source>
</evidence>
<reference evidence="7 8" key="1">
    <citation type="submission" date="2016-10" db="EMBL/GenBank/DDBJ databases">
        <authorList>
            <person name="de Groot N.N."/>
        </authorList>
    </citation>
    <scope>NUCLEOTIDE SEQUENCE [LARGE SCALE GENOMIC DNA]</scope>
    <source>
        <strain evidence="7 8">CGMCC 1.5058</strain>
    </source>
</reference>
<name>A0A1G8NU52_9CLOT</name>
<keyword evidence="7" id="KW-0436">Ligase</keyword>
<evidence type="ECO:0000256" key="3">
    <source>
        <dbReference type="ARBA" id="ARBA00022989"/>
    </source>
</evidence>
<dbReference type="Pfam" id="PF04932">
    <property type="entry name" value="Wzy_C"/>
    <property type="match status" value="1"/>
</dbReference>
<dbReference type="InterPro" id="IPR007016">
    <property type="entry name" value="O-antigen_ligase-rel_domated"/>
</dbReference>
<feature type="domain" description="O-antigen ligase-related" evidence="6">
    <location>
        <begin position="201"/>
        <end position="365"/>
    </location>
</feature>
<feature type="transmembrane region" description="Helical" evidence="5">
    <location>
        <begin position="126"/>
        <end position="147"/>
    </location>
</feature>
<dbReference type="Proteomes" id="UP000183255">
    <property type="component" value="Unassembled WGS sequence"/>
</dbReference>
<evidence type="ECO:0000313" key="7">
    <source>
        <dbReference type="EMBL" id="SDI83020.1"/>
    </source>
</evidence>
<dbReference type="InterPro" id="IPR051533">
    <property type="entry name" value="WaaL-like"/>
</dbReference>
<comment type="subcellular location">
    <subcellularLocation>
        <location evidence="1">Membrane</location>
        <topology evidence="1">Multi-pass membrane protein</topology>
    </subcellularLocation>
</comment>